<protein>
    <submittedName>
        <fullName evidence="6">General L-amino acid transport system substrate-binding protein</fullName>
    </submittedName>
</protein>
<evidence type="ECO:0000259" key="5">
    <source>
        <dbReference type="SMART" id="SM00062"/>
    </source>
</evidence>
<proteinExistence type="inferred from homology"/>
<feature type="domain" description="Solute-binding protein family 3/N-terminal" evidence="5">
    <location>
        <begin position="37"/>
        <end position="266"/>
    </location>
</feature>
<evidence type="ECO:0000256" key="3">
    <source>
        <dbReference type="ARBA" id="ARBA00022729"/>
    </source>
</evidence>
<organism evidence="6 7">
    <name type="scientific">Azospirillum rugosum</name>
    <dbReference type="NCBI Taxonomy" id="416170"/>
    <lineage>
        <taxon>Bacteria</taxon>
        <taxon>Pseudomonadati</taxon>
        <taxon>Pseudomonadota</taxon>
        <taxon>Alphaproteobacteria</taxon>
        <taxon>Rhodospirillales</taxon>
        <taxon>Azospirillaceae</taxon>
        <taxon>Azospirillum</taxon>
    </lineage>
</organism>
<dbReference type="Pfam" id="PF00497">
    <property type="entry name" value="SBP_bac_3"/>
    <property type="match status" value="1"/>
</dbReference>
<name>A0ABS4SFF6_9PROT</name>
<keyword evidence="2" id="KW-0813">Transport</keyword>
<dbReference type="InterPro" id="IPR051455">
    <property type="entry name" value="Bact_solute-bind_prot3"/>
</dbReference>
<dbReference type="EMBL" id="JAGINP010000003">
    <property type="protein sequence ID" value="MBP2291299.1"/>
    <property type="molecule type" value="Genomic_DNA"/>
</dbReference>
<keyword evidence="7" id="KW-1185">Reference proteome</keyword>
<comment type="caution">
    <text evidence="6">The sequence shown here is derived from an EMBL/GenBank/DDBJ whole genome shotgun (WGS) entry which is preliminary data.</text>
</comment>
<dbReference type="InterPro" id="IPR001638">
    <property type="entry name" value="Solute-binding_3/MltF_N"/>
</dbReference>
<dbReference type="PANTHER" id="PTHR30085">
    <property type="entry name" value="AMINO ACID ABC TRANSPORTER PERMEASE"/>
    <property type="match status" value="1"/>
</dbReference>
<dbReference type="PANTHER" id="PTHR30085:SF7">
    <property type="entry name" value="AMINO-ACID ABC TRANSPORTER-BINDING PROTEIN YHDW-RELATED"/>
    <property type="match status" value="1"/>
</dbReference>
<feature type="chain" id="PRO_5046778347" evidence="4">
    <location>
        <begin position="27"/>
        <end position="342"/>
    </location>
</feature>
<dbReference type="SUPFAM" id="SSF53850">
    <property type="entry name" value="Periplasmic binding protein-like II"/>
    <property type="match status" value="1"/>
</dbReference>
<sequence length="342" mass="36904">MKIRLAVASAAMSVALATGASSVAQAGVLDTVKQRGNVVCGVSGKVPGFSVPDAQGVWSGMDVDYCRAIAAAVFNDASKVTFRPVTTTERFTALQTGEIDVLARNTTWSFTRDANLGIEFVGANFYDGQGFMVSKQLGVKSAKELNGASICIQTGTTAEQNIADFFTANKLTFKQVVFESSDEAAKLYDTGRCDVYTTDTSGLAARRTTLSKPADHVILPEVISKEPLGPSVRAGDPQWANIAKWALFAQINAEELGVTQANVDEMRQSKNPDVRRLLGSDEALGNERWGLDRDWAYRIVKLVGNYGEVFERNVGTKTSLGLDRGINQLWTKGGLMYAPPVR</sequence>
<feature type="signal peptide" evidence="4">
    <location>
        <begin position="1"/>
        <end position="26"/>
    </location>
</feature>
<evidence type="ECO:0000256" key="1">
    <source>
        <dbReference type="ARBA" id="ARBA00010333"/>
    </source>
</evidence>
<accession>A0ABS4SFF6</accession>
<dbReference type="SMART" id="SM00062">
    <property type="entry name" value="PBPb"/>
    <property type="match status" value="1"/>
</dbReference>
<comment type="similarity">
    <text evidence="1">Belongs to the bacterial solute-binding protein 3 family.</text>
</comment>
<keyword evidence="3 4" id="KW-0732">Signal</keyword>
<evidence type="ECO:0000256" key="2">
    <source>
        <dbReference type="ARBA" id="ARBA00022448"/>
    </source>
</evidence>
<dbReference type="Gene3D" id="3.40.190.10">
    <property type="entry name" value="Periplasmic binding protein-like II"/>
    <property type="match status" value="2"/>
</dbReference>
<dbReference type="Proteomes" id="UP000781958">
    <property type="component" value="Unassembled WGS sequence"/>
</dbReference>
<dbReference type="CDD" id="cd13692">
    <property type="entry name" value="PBP2_BztA"/>
    <property type="match status" value="1"/>
</dbReference>
<gene>
    <name evidence="6" type="ORF">J2851_001048</name>
</gene>
<dbReference type="RefSeq" id="WP_307418996.1">
    <property type="nucleotide sequence ID" value="NZ_JAGINP010000003.1"/>
</dbReference>
<evidence type="ECO:0000256" key="4">
    <source>
        <dbReference type="SAM" id="SignalP"/>
    </source>
</evidence>
<evidence type="ECO:0000313" key="6">
    <source>
        <dbReference type="EMBL" id="MBP2291299.1"/>
    </source>
</evidence>
<evidence type="ECO:0000313" key="7">
    <source>
        <dbReference type="Proteomes" id="UP000781958"/>
    </source>
</evidence>
<reference evidence="6 7" key="1">
    <citation type="submission" date="2021-03" db="EMBL/GenBank/DDBJ databases">
        <title>Genomic Encyclopedia of Type Strains, Phase III (KMG-III): the genomes of soil and plant-associated and newly described type strains.</title>
        <authorList>
            <person name="Whitman W."/>
        </authorList>
    </citation>
    <scope>NUCLEOTIDE SEQUENCE [LARGE SCALE GENOMIC DNA]</scope>
    <source>
        <strain evidence="6 7">IMMIB AFH-6</strain>
    </source>
</reference>